<name>A0ACB7IMP1_PLECO</name>
<proteinExistence type="predicted"/>
<sequence length="415" mass="47556">MGIRLRNLNSPEYEARLRRPFAPPTASLKDIHAAVPKHLLRKNPLKATSYIVRDLALTALLFKFASCINPWAESAFGGILDPGWRVWTVKSSLWATYWWIQSLFCNVDTNSKTTQAGHGSLFNSAVLNNIVGFILHTALLIPYFAWRSTHHGHHKATSSIEHDESYVPYTRSDYKLPPKGHAHRFDYAEVFEETPIYTLGKMLTMQGFGWWMYLSRNTMGSKMYPPGTNHFSPNSPLFKPTERNMIIVTNVGLACMVGFLYRLGAGLVAGYYLIPYLLTNHWIVMLTYLQHSDPTIPHYRKHEWTFLRGAAATVDRPLLGWMGRFFLHNVGHDHVAHHFFSSAPFFNGPEITNAIKTVLKDDYNYDSTPSFYALWRSFTQCLFIEEDEDIAFYKNKHGEPLRVVDKGYKGNKPVT</sequence>
<evidence type="ECO:0000313" key="2">
    <source>
        <dbReference type="Proteomes" id="UP000824881"/>
    </source>
</evidence>
<reference evidence="1 2" key="1">
    <citation type="journal article" date="2021" name="Appl. Environ. Microbiol.">
        <title>Genetic linkage and physical mapping for an oyster mushroom Pleurotus cornucopiae and QTL analysis for the trait cap color.</title>
        <authorList>
            <person name="Zhang Y."/>
            <person name="Gao W."/>
            <person name="Sonnenberg A."/>
            <person name="Chen Q."/>
            <person name="Zhang J."/>
            <person name="Huang C."/>
        </authorList>
    </citation>
    <scope>NUCLEOTIDE SEQUENCE [LARGE SCALE GENOMIC DNA]</scope>
    <source>
        <strain evidence="1">CCMSSC00406</strain>
    </source>
</reference>
<evidence type="ECO:0000313" key="1">
    <source>
        <dbReference type="EMBL" id="KAG9218241.1"/>
    </source>
</evidence>
<organism evidence="1 2">
    <name type="scientific">Pleurotus cornucopiae</name>
    <name type="common">Cornucopia mushroom</name>
    <dbReference type="NCBI Taxonomy" id="5321"/>
    <lineage>
        <taxon>Eukaryota</taxon>
        <taxon>Fungi</taxon>
        <taxon>Dikarya</taxon>
        <taxon>Basidiomycota</taxon>
        <taxon>Agaricomycotina</taxon>
        <taxon>Agaricomycetes</taxon>
        <taxon>Agaricomycetidae</taxon>
        <taxon>Agaricales</taxon>
        <taxon>Pleurotineae</taxon>
        <taxon>Pleurotaceae</taxon>
        <taxon>Pleurotus</taxon>
    </lineage>
</organism>
<comment type="caution">
    <text evidence="1">The sequence shown here is derived from an EMBL/GenBank/DDBJ whole genome shotgun (WGS) entry which is preliminary data.</text>
</comment>
<dbReference type="Proteomes" id="UP000824881">
    <property type="component" value="Unassembled WGS sequence"/>
</dbReference>
<gene>
    <name evidence="1" type="ORF">CCMSSC00406_0005922</name>
</gene>
<dbReference type="EMBL" id="WQMT02000010">
    <property type="protein sequence ID" value="KAG9218241.1"/>
    <property type="molecule type" value="Genomic_DNA"/>
</dbReference>
<keyword evidence="2" id="KW-1185">Reference proteome</keyword>
<accession>A0ACB7IMP1</accession>
<protein>
    <submittedName>
        <fullName evidence="1">Uncharacterized protein</fullName>
    </submittedName>
</protein>